<dbReference type="InterPro" id="IPR003256">
    <property type="entry name" value="Ribosomal_uL24"/>
</dbReference>
<name>A0ABQ1XE54_9MICC</name>
<proteinExistence type="inferred from homology"/>
<keyword evidence="8" id="KW-1185">Reference proteome</keyword>
<comment type="similarity">
    <text evidence="1 5">Belongs to the universal ribosomal protein uL24 family.</text>
</comment>
<sequence>MAAKIKKGDLVQVITGAKAERGGDRGKQGKVLRVFTDTNRVLVEGINRVTKHTKVGQSQRGTKTGGIEVVEAPIHISNVALVDPSTKKPTRVGFRTETVERNGKKREVRIRVAKSSGKDI</sequence>
<evidence type="ECO:0000256" key="4">
    <source>
        <dbReference type="ARBA" id="ARBA00035206"/>
    </source>
</evidence>
<protein>
    <recommendedName>
        <fullName evidence="4 5">Large ribosomal subunit protein uL24</fullName>
    </recommendedName>
</protein>
<dbReference type="InterPro" id="IPR014722">
    <property type="entry name" value="Rib_uL2_dom2"/>
</dbReference>
<evidence type="ECO:0000256" key="3">
    <source>
        <dbReference type="ARBA" id="ARBA00023274"/>
    </source>
</evidence>
<dbReference type="GO" id="GO:0005840">
    <property type="term" value="C:ribosome"/>
    <property type="evidence" value="ECO:0007669"/>
    <property type="project" value="UniProtKB-KW"/>
</dbReference>
<dbReference type="InterPro" id="IPR057264">
    <property type="entry name" value="Ribosomal_uL24_C"/>
</dbReference>
<evidence type="ECO:0000256" key="1">
    <source>
        <dbReference type="ARBA" id="ARBA00010618"/>
    </source>
</evidence>
<gene>
    <name evidence="5 7" type="primary">rplX</name>
    <name evidence="7" type="ORF">GCM10011577_13310</name>
</gene>
<reference evidence="8" key="1">
    <citation type="journal article" date="2019" name="Int. J. Syst. Evol. Microbiol.">
        <title>The Global Catalogue of Microorganisms (GCM) 10K type strain sequencing project: providing services to taxonomists for standard genome sequencing and annotation.</title>
        <authorList>
            <consortium name="The Broad Institute Genomics Platform"/>
            <consortium name="The Broad Institute Genome Sequencing Center for Infectious Disease"/>
            <person name="Wu L."/>
            <person name="Ma J."/>
        </authorList>
    </citation>
    <scope>NUCLEOTIDE SEQUENCE [LARGE SCALE GENOMIC DNA]</scope>
    <source>
        <strain evidence="8">CGMCC 1.1927</strain>
    </source>
</reference>
<dbReference type="Gene3D" id="2.30.30.30">
    <property type="match status" value="1"/>
</dbReference>
<comment type="caution">
    <text evidence="7">The sequence shown here is derived from an EMBL/GenBank/DDBJ whole genome shotgun (WGS) entry which is preliminary data.</text>
</comment>
<organism evidence="7 8">
    <name type="scientific">Pseudarthrobacter polychromogenes</name>
    <dbReference type="NCBI Taxonomy" id="1676"/>
    <lineage>
        <taxon>Bacteria</taxon>
        <taxon>Bacillati</taxon>
        <taxon>Actinomycetota</taxon>
        <taxon>Actinomycetes</taxon>
        <taxon>Micrococcales</taxon>
        <taxon>Micrococcaceae</taxon>
        <taxon>Pseudarthrobacter</taxon>
    </lineage>
</organism>
<dbReference type="NCBIfam" id="TIGR01079">
    <property type="entry name" value="rplX_bact"/>
    <property type="match status" value="1"/>
</dbReference>
<evidence type="ECO:0000256" key="5">
    <source>
        <dbReference type="HAMAP-Rule" id="MF_01326"/>
    </source>
</evidence>
<evidence type="ECO:0000259" key="6">
    <source>
        <dbReference type="Pfam" id="PF17136"/>
    </source>
</evidence>
<dbReference type="InterPro" id="IPR041988">
    <property type="entry name" value="Ribosomal_uL24_KOW"/>
</dbReference>
<evidence type="ECO:0000313" key="8">
    <source>
        <dbReference type="Proteomes" id="UP000596938"/>
    </source>
</evidence>
<accession>A0ABQ1XE54</accession>
<evidence type="ECO:0000256" key="2">
    <source>
        <dbReference type="ARBA" id="ARBA00022980"/>
    </source>
</evidence>
<keyword evidence="2 5" id="KW-0689">Ribosomal protein</keyword>
<keyword evidence="5" id="KW-0694">RNA-binding</keyword>
<comment type="subunit">
    <text evidence="5">Part of the 50S ribosomal subunit.</text>
</comment>
<dbReference type="InterPro" id="IPR008991">
    <property type="entry name" value="Translation_prot_SH3-like_sf"/>
</dbReference>
<keyword evidence="3 5" id="KW-0687">Ribonucleoprotein</keyword>
<evidence type="ECO:0000313" key="7">
    <source>
        <dbReference type="EMBL" id="GGG91998.1"/>
    </source>
</evidence>
<dbReference type="CDD" id="cd06089">
    <property type="entry name" value="KOW_RPL26"/>
    <property type="match status" value="1"/>
</dbReference>
<dbReference type="Proteomes" id="UP000596938">
    <property type="component" value="Unassembled WGS sequence"/>
</dbReference>
<keyword evidence="5" id="KW-0699">rRNA-binding</keyword>
<dbReference type="SUPFAM" id="SSF50104">
    <property type="entry name" value="Translation proteins SH3-like domain"/>
    <property type="match status" value="1"/>
</dbReference>
<dbReference type="HAMAP" id="MF_01326_B">
    <property type="entry name" value="Ribosomal_uL24_B"/>
    <property type="match status" value="1"/>
</dbReference>
<comment type="function">
    <text evidence="5">One of two assembly initiator proteins, it binds directly to the 5'-end of the 23S rRNA, where it nucleates assembly of the 50S subunit.</text>
</comment>
<dbReference type="EMBL" id="BMKU01000003">
    <property type="protein sequence ID" value="GGG91998.1"/>
    <property type="molecule type" value="Genomic_DNA"/>
</dbReference>
<dbReference type="Pfam" id="PF17136">
    <property type="entry name" value="ribosomal_L24"/>
    <property type="match status" value="1"/>
</dbReference>
<comment type="function">
    <text evidence="5">One of the proteins that surrounds the polypeptide exit tunnel on the outside of the subunit.</text>
</comment>
<dbReference type="RefSeq" id="WP_188809610.1">
    <property type="nucleotide sequence ID" value="NZ_BAAAWV010000001.1"/>
</dbReference>
<dbReference type="PANTHER" id="PTHR12903">
    <property type="entry name" value="MITOCHONDRIAL RIBOSOMAL PROTEIN L24"/>
    <property type="match status" value="1"/>
</dbReference>
<feature type="domain" description="Large ribosomal subunit protein uL24 C-terminal" evidence="6">
    <location>
        <begin position="46"/>
        <end position="120"/>
    </location>
</feature>